<reference evidence="1" key="1">
    <citation type="journal article" date="2023" name="IScience">
        <title>Live-bearing cockroach genome reveals convergent evolutionary mechanisms linked to viviparity in insects and beyond.</title>
        <authorList>
            <person name="Fouks B."/>
            <person name="Harrison M.C."/>
            <person name="Mikhailova A.A."/>
            <person name="Marchal E."/>
            <person name="English S."/>
            <person name="Carruthers M."/>
            <person name="Jennings E.C."/>
            <person name="Chiamaka E.L."/>
            <person name="Frigard R.A."/>
            <person name="Pippel M."/>
            <person name="Attardo G.M."/>
            <person name="Benoit J.B."/>
            <person name="Bornberg-Bauer E."/>
            <person name="Tobe S.S."/>
        </authorList>
    </citation>
    <scope>NUCLEOTIDE SEQUENCE</scope>
    <source>
        <strain evidence="1">Stay&amp;Tobe</strain>
    </source>
</reference>
<evidence type="ECO:0000313" key="1">
    <source>
        <dbReference type="EMBL" id="KAJ9593534.1"/>
    </source>
</evidence>
<dbReference type="GO" id="GO:0043022">
    <property type="term" value="F:ribosome binding"/>
    <property type="evidence" value="ECO:0007669"/>
    <property type="project" value="TreeGrafter"/>
</dbReference>
<protein>
    <submittedName>
        <fullName evidence="1">Uncharacterized protein</fullName>
    </submittedName>
</protein>
<proteinExistence type="predicted"/>
<dbReference type="PANTHER" id="PTHR13333">
    <property type="entry name" value="M-AAA PROTEASE-INTERACTING PROTEIN 1, MITOCHONDRIAL"/>
    <property type="match status" value="1"/>
</dbReference>
<reference evidence="1" key="2">
    <citation type="submission" date="2023-05" db="EMBL/GenBank/DDBJ databases">
        <authorList>
            <person name="Fouks B."/>
        </authorList>
    </citation>
    <scope>NUCLEOTIDE SEQUENCE</scope>
    <source>
        <strain evidence="1">Stay&amp;Tobe</strain>
        <tissue evidence="1">Testes</tissue>
    </source>
</reference>
<dbReference type="PANTHER" id="PTHR13333:SF5">
    <property type="entry name" value="M-AAA PROTEASE-INTERACTING PROTEIN 1, MITOCHONDRIAL"/>
    <property type="match status" value="1"/>
</dbReference>
<dbReference type="Proteomes" id="UP001233999">
    <property type="component" value="Unassembled WGS sequence"/>
</dbReference>
<sequence>RYYSDDTGPPKRTLPHLMEFPEIVWPSVIKTLRNWILANLIITPYFDQEFRLPDFISGSKQVINSKTSNSITTGDYGSLDNLVTLEALQEVKKSVASFSVQQRQELAILKDDIYFSFPYQIGVMFSDEDKNQQRFVEITMCYHVLRGLKEMTQQGVSPPLNMGMLPEYRDKIFICNYRFIREFTKGVEDQWTVNVINHFKPADYTS</sequence>
<gene>
    <name evidence="1" type="ORF">L9F63_014927</name>
</gene>
<name>A0AAD8EKU7_DIPPU</name>
<accession>A0AAD8EKU7</accession>
<dbReference type="GO" id="GO:0005743">
    <property type="term" value="C:mitochondrial inner membrane"/>
    <property type="evidence" value="ECO:0007669"/>
    <property type="project" value="TreeGrafter"/>
</dbReference>
<keyword evidence="2" id="KW-1185">Reference proteome</keyword>
<evidence type="ECO:0000313" key="2">
    <source>
        <dbReference type="Proteomes" id="UP001233999"/>
    </source>
</evidence>
<comment type="caution">
    <text evidence="1">The sequence shown here is derived from an EMBL/GenBank/DDBJ whole genome shotgun (WGS) entry which is preliminary data.</text>
</comment>
<dbReference type="AlphaFoldDB" id="A0AAD8EKU7"/>
<dbReference type="GO" id="GO:0032979">
    <property type="term" value="P:protein insertion into mitochondrial inner membrane from matrix"/>
    <property type="evidence" value="ECO:0007669"/>
    <property type="project" value="TreeGrafter"/>
</dbReference>
<dbReference type="EMBL" id="JASPKZ010003432">
    <property type="protein sequence ID" value="KAJ9593534.1"/>
    <property type="molecule type" value="Genomic_DNA"/>
</dbReference>
<feature type="non-terminal residue" evidence="1">
    <location>
        <position position="206"/>
    </location>
</feature>
<organism evidence="1 2">
    <name type="scientific">Diploptera punctata</name>
    <name type="common">Pacific beetle cockroach</name>
    <dbReference type="NCBI Taxonomy" id="6984"/>
    <lineage>
        <taxon>Eukaryota</taxon>
        <taxon>Metazoa</taxon>
        <taxon>Ecdysozoa</taxon>
        <taxon>Arthropoda</taxon>
        <taxon>Hexapoda</taxon>
        <taxon>Insecta</taxon>
        <taxon>Pterygota</taxon>
        <taxon>Neoptera</taxon>
        <taxon>Polyneoptera</taxon>
        <taxon>Dictyoptera</taxon>
        <taxon>Blattodea</taxon>
        <taxon>Blaberoidea</taxon>
        <taxon>Blaberidae</taxon>
        <taxon>Diplopterinae</taxon>
        <taxon>Diploptera</taxon>
    </lineage>
</organism>